<dbReference type="Proteomes" id="UP001278766">
    <property type="component" value="Unassembled WGS sequence"/>
</dbReference>
<dbReference type="Gene3D" id="1.25.10.70">
    <property type="match status" value="1"/>
</dbReference>
<dbReference type="PANTHER" id="PTHR31431">
    <property type="entry name" value="NUCLEOPORIN NUP188 HOMOLOG"/>
    <property type="match status" value="1"/>
</dbReference>
<name>A0AAE0HGX5_9PEZI</name>
<dbReference type="Pfam" id="PF21094">
    <property type="entry name" value="Nup188_SH3-like"/>
    <property type="match status" value="1"/>
</dbReference>
<keyword evidence="3" id="KW-0509">mRNA transport</keyword>
<keyword evidence="5" id="KW-0811">Translocation</keyword>
<evidence type="ECO:0000259" key="12">
    <source>
        <dbReference type="Pfam" id="PF21093"/>
    </source>
</evidence>
<gene>
    <name evidence="13" type="ORF">B0H64DRAFT_424717</name>
</gene>
<comment type="similarity">
    <text evidence="8">Belongs to the Nup188 family.</text>
</comment>
<sequence length="1829" mass="200939">MATLTDRTYFPPLEECLSGKKIILSWRLVAAALEDLSCDRLTSAAVSAFLRDGYVHQLLREPTKTFAPPTNQTKLDFETKTGAINVVPSPNDPYNLDTIKGDAQWLSKNIKTNEVAALRVVLIEYQSRAHSHLTGPLSTQDVANIQEAAGVGDAQASAILASLNATTVADAESTWADFESETTRRQRLLSTYLSERRSFLGAVDALLSFLLHSCSPDAGSELKPLRDAVLQEAFGFDDNATKPDMSRLDALAPTYIRTLDGCFVRIHAPPESLDLQILTAQLEVDWVRTALTEAIHAMSLIFQILDLKASHFATPEIVTQWFELMDACEFFAPVAGGHELVAELVMPLHSLISAISLKVLNIDRTLLYLDQDVDLLEDEEPYLASSDALTKIHTTVAAAANAGLATTMPLVFAWSLILHQMHIGYQERAERRDLLQNQRAQAGFELEYEPSGTSGRQRRNSAGSIVSIEASSYDVFLASQQLERNIEPAENMARMATSQGQLYGLLAEMAVCLGSGQGAAFRPVLGARARLVFQDLLKRSAHYVGYQSEPVECLLSILSGGSQYWDITPKIPSNEKASLDIYTRMLNDDILSAQYTSQSQSRFPYEFLPFSSICRILSAALITDNDNAELITNLLIKTPSLTVDWDPRWDRSYELVFEEENTNSFRLTKDIDLFDATPKSNRRISPEERSTMPSGTYGRFVTDVGRVAKLEFEHCTLALFGKRLEVNLMAGAYDTGLGYLTVDELIEGISLLATVLRAEALKSSKTDADRGLRILTEASRLLPQGKDILSIICDTLDSLVEEDLADLDGPKIAALSACLQFLYAALPVCPGRVWAYMARCALINSDTRSGRLSRITANLDMFAERYDLLLSAVKLFSSLVESAMTSAVQRRPGISVNSRTKGEENPWIGASDKIVSRVSLSIAQTGIDVFENSATWRFPSEVDRSVLVRDVVGIMQKLVTYAHSVGPRDAPKSLTGCLAPAAGYIVESFLSTSSSSLRFQPLLATLLAAFQIPDTTLYQRRAQVVSERLTTVLGFATTLLRVADYLNQASANIQTQLFKSACVVARLPAIRHSFRMPAIALLSALVESAGKSSGEPPSLLGYLGPQVSRSFIQIAGQLDKPFDRTPEVASTWKFFSTILRNRQQWMANCLLTGKTPREALKGEAKIAQLTAGSVLSTALEKLRSIRNTPSQETLAILDFFTSAQNYWPWTIFAMQRDKTFLQELRAYVRDLKSPAAVAKTDPAEACYQARIAAYIAETFAMQLYHLRQMRREQDFAAEVVNDLDYFLRDGVAVSDYNSSLHANFAKNFAQRYTGCSIDDFKRTLLVPRDLGSQYFYALDVAESMLGHDAGWAGSRHNGFRREMEAANLNLSLVEAEVSLFHAWEYLLLELSTCLLPKYGTARQMLQVSEQCFEANQRPQPPENIFVVLAHSRANLALTLLQRLADCSLLPKDIGQLLSLVSATINGVEYPWSKGQISYFRTLLKTLFVVLRGTKHSNNAVPQKPGPESSVAVTQLVLTTLDRVVARSFRNLAALVHEPDAATTPEDLALITAILQACLSVPGIEQCQLQVLNIMSSHDILQVATSLFSWSDRLADKGDPIYGELALLLLLELSALPALAEQLACDGLLGHLTSAKLAGFMRRANVSPLADNPGAARCYAVWAKGVLPLLLNILGALGPTIAPEVAYVLNQFPNLLRASVARLEAPGLSRTVPVGGGTRDAPPFVVALVAVSEVHSLALLTRVLAALRAANARDIPEVVWDAGAVLENVEFWLASRKVLRERLLPLGPREAEWRAVAAGEGSGCENRLEEKAVGLLEGVRDVLAEEGEWE</sequence>
<comment type="subcellular location">
    <subcellularLocation>
        <location evidence="1">Nucleus</location>
        <location evidence="1">Nuclear pore complex</location>
    </subcellularLocation>
</comment>
<evidence type="ECO:0000256" key="8">
    <source>
        <dbReference type="ARBA" id="ARBA00038387"/>
    </source>
</evidence>
<evidence type="ECO:0000256" key="3">
    <source>
        <dbReference type="ARBA" id="ARBA00022816"/>
    </source>
</evidence>
<dbReference type="InterPro" id="IPR048883">
    <property type="entry name" value="Nup188_N-subdom_III"/>
</dbReference>
<evidence type="ECO:0000256" key="1">
    <source>
        <dbReference type="ARBA" id="ARBA00004567"/>
    </source>
</evidence>
<dbReference type="InterPro" id="IPR041634">
    <property type="entry name" value="Nup188_C"/>
</dbReference>
<evidence type="ECO:0000259" key="10">
    <source>
        <dbReference type="Pfam" id="PF10487"/>
    </source>
</evidence>
<dbReference type="GO" id="GO:0006606">
    <property type="term" value="P:protein import into nucleus"/>
    <property type="evidence" value="ECO:0007669"/>
    <property type="project" value="TreeGrafter"/>
</dbReference>
<feature type="domain" description="Nuclear pore protein Nup188 C-terminal" evidence="11">
    <location>
        <begin position="1456"/>
        <end position="1822"/>
    </location>
</feature>
<evidence type="ECO:0000256" key="4">
    <source>
        <dbReference type="ARBA" id="ARBA00022927"/>
    </source>
</evidence>
<keyword evidence="2" id="KW-0813">Transport</keyword>
<evidence type="ECO:0000259" key="11">
    <source>
        <dbReference type="Pfam" id="PF18378"/>
    </source>
</evidence>
<dbReference type="Pfam" id="PF21093">
    <property type="entry name" value="Nup188_N-subdom_III"/>
    <property type="match status" value="1"/>
</dbReference>
<dbReference type="InterPro" id="IPR018864">
    <property type="entry name" value="Nucleoporin_Nup188_N"/>
</dbReference>
<evidence type="ECO:0000313" key="13">
    <source>
        <dbReference type="EMBL" id="KAK3296246.1"/>
    </source>
</evidence>
<dbReference type="InterPro" id="IPR044840">
    <property type="entry name" value="Nup188"/>
</dbReference>
<keyword evidence="14" id="KW-1185">Reference proteome</keyword>
<evidence type="ECO:0000256" key="2">
    <source>
        <dbReference type="ARBA" id="ARBA00022448"/>
    </source>
</evidence>
<feature type="domain" description="Nucleoporin Nup188 N-terminal" evidence="10">
    <location>
        <begin position="177"/>
        <end position="432"/>
    </location>
</feature>
<dbReference type="EMBL" id="JAUEPN010000004">
    <property type="protein sequence ID" value="KAK3296246.1"/>
    <property type="molecule type" value="Genomic_DNA"/>
</dbReference>
<accession>A0AAE0HGX5</accession>
<dbReference type="GeneID" id="87842607"/>
<reference evidence="13" key="1">
    <citation type="journal article" date="2023" name="Mol. Phylogenet. Evol.">
        <title>Genome-scale phylogeny and comparative genomics of the fungal order Sordariales.</title>
        <authorList>
            <person name="Hensen N."/>
            <person name="Bonometti L."/>
            <person name="Westerberg I."/>
            <person name="Brannstrom I.O."/>
            <person name="Guillou S."/>
            <person name="Cros-Aarteil S."/>
            <person name="Calhoun S."/>
            <person name="Haridas S."/>
            <person name="Kuo A."/>
            <person name="Mondo S."/>
            <person name="Pangilinan J."/>
            <person name="Riley R."/>
            <person name="LaButti K."/>
            <person name="Andreopoulos B."/>
            <person name="Lipzen A."/>
            <person name="Chen C."/>
            <person name="Yan M."/>
            <person name="Daum C."/>
            <person name="Ng V."/>
            <person name="Clum A."/>
            <person name="Steindorff A."/>
            <person name="Ohm R.A."/>
            <person name="Martin F."/>
            <person name="Silar P."/>
            <person name="Natvig D.O."/>
            <person name="Lalanne C."/>
            <person name="Gautier V."/>
            <person name="Ament-Velasquez S.L."/>
            <person name="Kruys A."/>
            <person name="Hutchinson M.I."/>
            <person name="Powell A.J."/>
            <person name="Barry K."/>
            <person name="Miller A.N."/>
            <person name="Grigoriev I.V."/>
            <person name="Debuchy R."/>
            <person name="Gladieux P."/>
            <person name="Hiltunen Thoren M."/>
            <person name="Johannesson H."/>
        </authorList>
    </citation>
    <scope>NUCLEOTIDE SEQUENCE</scope>
    <source>
        <strain evidence="13">CBS 168.71</strain>
    </source>
</reference>
<dbReference type="GO" id="GO:0051028">
    <property type="term" value="P:mRNA transport"/>
    <property type="evidence" value="ECO:0007669"/>
    <property type="project" value="UniProtKB-KW"/>
</dbReference>
<organism evidence="13 14">
    <name type="scientific">Chaetomium fimeti</name>
    <dbReference type="NCBI Taxonomy" id="1854472"/>
    <lineage>
        <taxon>Eukaryota</taxon>
        <taxon>Fungi</taxon>
        <taxon>Dikarya</taxon>
        <taxon>Ascomycota</taxon>
        <taxon>Pezizomycotina</taxon>
        <taxon>Sordariomycetes</taxon>
        <taxon>Sordariomycetidae</taxon>
        <taxon>Sordariales</taxon>
        <taxon>Chaetomiaceae</taxon>
        <taxon>Chaetomium</taxon>
    </lineage>
</organism>
<dbReference type="Pfam" id="PF10487">
    <property type="entry name" value="Nup188_N"/>
    <property type="match status" value="1"/>
</dbReference>
<evidence type="ECO:0000313" key="14">
    <source>
        <dbReference type="Proteomes" id="UP001278766"/>
    </source>
</evidence>
<dbReference type="GO" id="GO:0017056">
    <property type="term" value="F:structural constituent of nuclear pore"/>
    <property type="evidence" value="ECO:0007669"/>
    <property type="project" value="InterPro"/>
</dbReference>
<dbReference type="RefSeq" id="XP_062659760.1">
    <property type="nucleotide sequence ID" value="XM_062805659.1"/>
</dbReference>
<comment type="caution">
    <text evidence="13">The sequence shown here is derived from an EMBL/GenBank/DDBJ whole genome shotgun (WGS) entry which is preliminary data.</text>
</comment>
<dbReference type="GO" id="GO:0044611">
    <property type="term" value="C:nuclear pore inner ring"/>
    <property type="evidence" value="ECO:0007669"/>
    <property type="project" value="TreeGrafter"/>
</dbReference>
<proteinExistence type="inferred from homology"/>
<evidence type="ECO:0000256" key="9">
    <source>
        <dbReference type="ARBA" id="ARBA00040174"/>
    </source>
</evidence>
<evidence type="ECO:0000256" key="6">
    <source>
        <dbReference type="ARBA" id="ARBA00023132"/>
    </source>
</evidence>
<dbReference type="GO" id="GO:0006405">
    <property type="term" value="P:RNA export from nucleus"/>
    <property type="evidence" value="ECO:0007669"/>
    <property type="project" value="TreeGrafter"/>
</dbReference>
<reference evidence="13" key="2">
    <citation type="submission" date="2023-06" db="EMBL/GenBank/DDBJ databases">
        <authorList>
            <consortium name="Lawrence Berkeley National Laboratory"/>
            <person name="Haridas S."/>
            <person name="Hensen N."/>
            <person name="Bonometti L."/>
            <person name="Westerberg I."/>
            <person name="Brannstrom I.O."/>
            <person name="Guillou S."/>
            <person name="Cros-Aarteil S."/>
            <person name="Calhoun S."/>
            <person name="Kuo A."/>
            <person name="Mondo S."/>
            <person name="Pangilinan J."/>
            <person name="Riley R."/>
            <person name="Labutti K."/>
            <person name="Andreopoulos B."/>
            <person name="Lipzen A."/>
            <person name="Chen C."/>
            <person name="Yanf M."/>
            <person name="Daum C."/>
            <person name="Ng V."/>
            <person name="Clum A."/>
            <person name="Steindorff A."/>
            <person name="Ohm R."/>
            <person name="Martin F."/>
            <person name="Silar P."/>
            <person name="Natvig D."/>
            <person name="Lalanne C."/>
            <person name="Gautier V."/>
            <person name="Ament-Velasquez S.L."/>
            <person name="Kruys A."/>
            <person name="Hutchinson M.I."/>
            <person name="Powell A.J."/>
            <person name="Barry K."/>
            <person name="Miller A.N."/>
            <person name="Grigoriev I.V."/>
            <person name="Debuchy R."/>
            <person name="Gladieux P."/>
            <person name="Thoren M.H."/>
            <person name="Johannesson H."/>
        </authorList>
    </citation>
    <scope>NUCLEOTIDE SEQUENCE</scope>
    <source>
        <strain evidence="13">CBS 168.71</strain>
    </source>
</reference>
<dbReference type="PANTHER" id="PTHR31431:SF1">
    <property type="entry name" value="NUCLEOPORIN NUP188"/>
    <property type="match status" value="1"/>
</dbReference>
<dbReference type="Pfam" id="PF18378">
    <property type="entry name" value="Nup188_C"/>
    <property type="match status" value="1"/>
</dbReference>
<feature type="domain" description="Nucleoporin Nup188 N-terminal subdomain III" evidence="12">
    <location>
        <begin position="736"/>
        <end position="1154"/>
    </location>
</feature>
<evidence type="ECO:0000256" key="7">
    <source>
        <dbReference type="ARBA" id="ARBA00023242"/>
    </source>
</evidence>
<evidence type="ECO:0000256" key="5">
    <source>
        <dbReference type="ARBA" id="ARBA00023010"/>
    </source>
</evidence>
<keyword evidence="4" id="KW-0653">Protein transport</keyword>
<keyword evidence="7" id="KW-0539">Nucleus</keyword>
<keyword evidence="6" id="KW-0906">Nuclear pore complex</keyword>
<protein>
    <recommendedName>
        <fullName evidence="9">Nucleoporin NUP188</fullName>
    </recommendedName>
</protein>